<evidence type="ECO:0000256" key="9">
    <source>
        <dbReference type="RuleBase" id="RU361193"/>
    </source>
</evidence>
<dbReference type="PRINTS" id="PR00747">
    <property type="entry name" value="GLYHDRLASE47"/>
</dbReference>
<reference evidence="13" key="1">
    <citation type="journal article" date="2023" name="Mol. Phylogenet. Evol.">
        <title>Genome-scale phylogeny and comparative genomics of the fungal order Sordariales.</title>
        <authorList>
            <person name="Hensen N."/>
            <person name="Bonometti L."/>
            <person name="Westerberg I."/>
            <person name="Brannstrom I.O."/>
            <person name="Guillou S."/>
            <person name="Cros-Aarteil S."/>
            <person name="Calhoun S."/>
            <person name="Haridas S."/>
            <person name="Kuo A."/>
            <person name="Mondo S."/>
            <person name="Pangilinan J."/>
            <person name="Riley R."/>
            <person name="LaButti K."/>
            <person name="Andreopoulos B."/>
            <person name="Lipzen A."/>
            <person name="Chen C."/>
            <person name="Yan M."/>
            <person name="Daum C."/>
            <person name="Ng V."/>
            <person name="Clum A."/>
            <person name="Steindorff A."/>
            <person name="Ohm R.A."/>
            <person name="Martin F."/>
            <person name="Silar P."/>
            <person name="Natvig D.O."/>
            <person name="Lalanne C."/>
            <person name="Gautier V."/>
            <person name="Ament-Velasquez S.L."/>
            <person name="Kruys A."/>
            <person name="Hutchinson M.I."/>
            <person name="Powell A.J."/>
            <person name="Barry K."/>
            <person name="Miller A.N."/>
            <person name="Grigoriev I.V."/>
            <person name="Debuchy R."/>
            <person name="Gladieux P."/>
            <person name="Hiltunen Thoren M."/>
            <person name="Johannesson H."/>
        </authorList>
    </citation>
    <scope>NUCLEOTIDE SEQUENCE [LARGE SCALE GENOMIC DNA]</scope>
    <source>
        <strain evidence="13">CBS 340.73</strain>
    </source>
</reference>
<feature type="binding site" evidence="7">
    <location>
        <position position="613"/>
    </location>
    <ligand>
        <name>Ca(2+)</name>
        <dbReference type="ChEBI" id="CHEBI:29108"/>
    </ligand>
</feature>
<organism evidence="12 13">
    <name type="scientific">Diplogelasinospora grovesii</name>
    <dbReference type="NCBI Taxonomy" id="303347"/>
    <lineage>
        <taxon>Eukaryota</taxon>
        <taxon>Fungi</taxon>
        <taxon>Dikarya</taxon>
        <taxon>Ascomycota</taxon>
        <taxon>Pezizomycotina</taxon>
        <taxon>Sordariomycetes</taxon>
        <taxon>Sordariomycetidae</taxon>
        <taxon>Sordariales</taxon>
        <taxon>Diplogelasinosporaceae</taxon>
        <taxon>Diplogelasinospora</taxon>
    </lineage>
</organism>
<dbReference type="Proteomes" id="UP001303473">
    <property type="component" value="Unassembled WGS sequence"/>
</dbReference>
<dbReference type="GO" id="GO:0036503">
    <property type="term" value="P:ERAD pathway"/>
    <property type="evidence" value="ECO:0007669"/>
    <property type="project" value="UniProtKB-ARBA"/>
</dbReference>
<feature type="disulfide bond" evidence="8">
    <location>
        <begin position="401"/>
        <end position="430"/>
    </location>
</feature>
<feature type="region of interest" description="Disordered" evidence="10">
    <location>
        <begin position="75"/>
        <end position="94"/>
    </location>
</feature>
<keyword evidence="11" id="KW-0472">Membrane</keyword>
<dbReference type="GO" id="GO:0004571">
    <property type="term" value="F:mannosyl-oligosaccharide 1,2-alpha-mannosidase activity"/>
    <property type="evidence" value="ECO:0007669"/>
    <property type="project" value="InterPro"/>
</dbReference>
<keyword evidence="7" id="KW-0106">Calcium</keyword>
<dbReference type="GO" id="GO:0005783">
    <property type="term" value="C:endoplasmic reticulum"/>
    <property type="evidence" value="ECO:0007669"/>
    <property type="project" value="TreeGrafter"/>
</dbReference>
<comment type="similarity">
    <text evidence="3 9">Belongs to the glycosyl hydrolase 47 family.</text>
</comment>
<keyword evidence="5 8" id="KW-1015">Disulfide bond</keyword>
<dbReference type="InterPro" id="IPR001382">
    <property type="entry name" value="Glyco_hydro_47"/>
</dbReference>
<evidence type="ECO:0000313" key="12">
    <source>
        <dbReference type="EMBL" id="KAK3940810.1"/>
    </source>
</evidence>
<keyword evidence="9" id="KW-0326">Glycosidase</keyword>
<dbReference type="GO" id="GO:0016020">
    <property type="term" value="C:membrane"/>
    <property type="evidence" value="ECO:0007669"/>
    <property type="project" value="InterPro"/>
</dbReference>
<dbReference type="GO" id="GO:0005509">
    <property type="term" value="F:calcium ion binding"/>
    <property type="evidence" value="ECO:0007669"/>
    <property type="project" value="InterPro"/>
</dbReference>
<dbReference type="GO" id="GO:0005975">
    <property type="term" value="P:carbohydrate metabolic process"/>
    <property type="evidence" value="ECO:0007669"/>
    <property type="project" value="InterPro"/>
</dbReference>
<proteinExistence type="inferred from homology"/>
<keyword evidence="13" id="KW-1185">Reference proteome</keyword>
<comment type="cofactor">
    <cofactor evidence="1 7">
        <name>Ca(2+)</name>
        <dbReference type="ChEBI" id="CHEBI:29108"/>
    </cofactor>
</comment>
<dbReference type="EC" id="3.2.1.-" evidence="9"/>
<comment type="pathway">
    <text evidence="2">Protein modification; protein glycosylation.</text>
</comment>
<dbReference type="PANTHER" id="PTHR11742:SF49">
    <property type="entry name" value="ALPHA-1,2-MANNOSIDASE"/>
    <property type="match status" value="1"/>
</dbReference>
<feature type="active site" description="Proton donor" evidence="6">
    <location>
        <position position="189"/>
    </location>
</feature>
<dbReference type="InterPro" id="IPR050749">
    <property type="entry name" value="Glycosyl_Hydrolase_47"/>
</dbReference>
<feature type="region of interest" description="Disordered" evidence="10">
    <location>
        <begin position="43"/>
        <end position="70"/>
    </location>
</feature>
<gene>
    <name evidence="12" type="ORF">QBC46DRAFT_449185</name>
</gene>
<keyword evidence="7" id="KW-0479">Metal-binding</keyword>
<dbReference type="EMBL" id="MU853791">
    <property type="protein sequence ID" value="KAK3940810.1"/>
    <property type="molecule type" value="Genomic_DNA"/>
</dbReference>
<feature type="active site" description="Proton donor" evidence="6">
    <location>
        <position position="444"/>
    </location>
</feature>
<dbReference type="InterPro" id="IPR012341">
    <property type="entry name" value="6hp_glycosidase-like_sf"/>
</dbReference>
<protein>
    <recommendedName>
        <fullName evidence="9">alpha-1,2-Mannosidase</fullName>
        <ecNumber evidence="9">3.2.1.-</ecNumber>
    </recommendedName>
</protein>
<keyword evidence="4 9" id="KW-0378">Hydrolase</keyword>
<name>A0AAN6N7Z6_9PEZI</name>
<evidence type="ECO:0000256" key="5">
    <source>
        <dbReference type="ARBA" id="ARBA00023157"/>
    </source>
</evidence>
<evidence type="ECO:0000256" key="3">
    <source>
        <dbReference type="ARBA" id="ARBA00007658"/>
    </source>
</evidence>
<sequence length="625" mass="70602">MPPMRRWRALVAVAAAWMMICWYFLSDSNVMVYTGADGGSQWSFGDGPKKQQPGSGKHWSKLPDRNPVPTSLLRTIPTGAPETPIPRIQKSPPAEDTVAKEVRQARLTAVKQSFQHSWNGYKKHAWLSDEVTPLSGKSKDPFGGWAATLVDALDTLWIMGMKEDFREAVLACEQIDFTTTQTTSINVFETTIRYLGGFLAAYELSGQQYPQLLKKAVEVGDLLMCAFDTPNRMPISRWNWEEYVRGATQTAPRQVLVSEIGSSSLEFTKLSQLTGDMRYYDAVQRISDEFEKGQNTTKLPGMWPIVVNAARPAFNEDNAFTLGGMSDSLYEYFPKQYLMLGGALEQPRKLYEGFIDVAKKHLFRRALNPDNIPLLISGDVRVTGTNSDKVVTTPKGQHLTCFVGGMVGIASRIFERPDDLDVAVQITDACVWSYSSTPSGIGPEIWTFAPCGLVSDSQTGEKCKWTDQKWKDAVRQYWRPRNADEIEHETEADKKAADQQITSIIEGRRLPPGFIDIPDKKYILRPEAIESVFIMYRLTGDKQWMEKAWNMFQAIDKHTHTDIAAASLNDVTFSDPTQVDSMESFWLAETLKYFYLVFADWDTVDLDQWVLNTEAHPLRRPDVQS</sequence>
<keyword evidence="11" id="KW-1133">Transmembrane helix</keyword>
<dbReference type="SUPFAM" id="SSF48225">
    <property type="entry name" value="Seven-hairpin glycosidases"/>
    <property type="match status" value="1"/>
</dbReference>
<evidence type="ECO:0000256" key="4">
    <source>
        <dbReference type="ARBA" id="ARBA00022801"/>
    </source>
</evidence>
<evidence type="ECO:0000256" key="1">
    <source>
        <dbReference type="ARBA" id="ARBA00001913"/>
    </source>
</evidence>
<feature type="active site" evidence="6">
    <location>
        <position position="527"/>
    </location>
</feature>
<dbReference type="Gene3D" id="1.50.10.10">
    <property type="match status" value="1"/>
</dbReference>
<evidence type="ECO:0000313" key="13">
    <source>
        <dbReference type="Proteomes" id="UP001303473"/>
    </source>
</evidence>
<evidence type="ECO:0000256" key="2">
    <source>
        <dbReference type="ARBA" id="ARBA00004922"/>
    </source>
</evidence>
<feature type="transmembrane region" description="Helical" evidence="11">
    <location>
        <begin position="7"/>
        <end position="25"/>
    </location>
</feature>
<keyword evidence="11" id="KW-0812">Transmembrane</keyword>
<evidence type="ECO:0000256" key="10">
    <source>
        <dbReference type="SAM" id="MobiDB-lite"/>
    </source>
</evidence>
<dbReference type="AlphaFoldDB" id="A0AAN6N7Z6"/>
<dbReference type="InterPro" id="IPR036026">
    <property type="entry name" value="Seven-hairpin_glycosidases"/>
</dbReference>
<dbReference type="Pfam" id="PF01532">
    <property type="entry name" value="Glyco_hydro_47"/>
    <property type="match status" value="1"/>
</dbReference>
<feature type="active site" evidence="6">
    <location>
        <position position="327"/>
    </location>
</feature>
<accession>A0AAN6N7Z6</accession>
<comment type="caution">
    <text evidence="12">The sequence shown here is derived from an EMBL/GenBank/DDBJ whole genome shotgun (WGS) entry which is preliminary data.</text>
</comment>
<evidence type="ECO:0000256" key="7">
    <source>
        <dbReference type="PIRSR" id="PIRSR601382-2"/>
    </source>
</evidence>
<evidence type="ECO:0000256" key="6">
    <source>
        <dbReference type="PIRSR" id="PIRSR601382-1"/>
    </source>
</evidence>
<dbReference type="PANTHER" id="PTHR11742">
    <property type="entry name" value="MANNOSYL-OLIGOSACCHARIDE ALPHA-1,2-MANNOSIDASE-RELATED"/>
    <property type="match status" value="1"/>
</dbReference>
<dbReference type="FunFam" id="1.50.10.10:FF:000037">
    <property type="entry name" value="alpha-1,2-Mannosidase"/>
    <property type="match status" value="1"/>
</dbReference>
<evidence type="ECO:0000256" key="11">
    <source>
        <dbReference type="SAM" id="Phobius"/>
    </source>
</evidence>
<evidence type="ECO:0000256" key="8">
    <source>
        <dbReference type="PIRSR" id="PIRSR601382-3"/>
    </source>
</evidence>